<evidence type="ECO:0000313" key="2">
    <source>
        <dbReference type="Proteomes" id="UP000801428"/>
    </source>
</evidence>
<sequence length="300" mass="34372">MTVKHNVALPISKHLFLKLPRELRDLIYAEIFTNCSPPISLHNVQVEPAGLALLAEDKEDLELKPEILEALYTYSEFTIPFSDPKGSENTCSVGGSAHPQYEEHIRKATVIAEEVDLRNATTLEDLETACLTDSNYTRAQWESLLSLSRLEQLTIQLQKTVPDHLFWADFSPIIIQLRRNLPKVNIRFMVSFDTLLERVWCDPIWENYTEPGNVVGLPYEPMGFVDVSELIEPPTEGDFAYVEEHLSHDKSTYGRDIVRGLLDETAPLRRGLALHYVVKDPELLRVRIAEHYEVYKRRSA</sequence>
<dbReference type="EMBL" id="SWKU01000009">
    <property type="protein sequence ID" value="KAF3003570.1"/>
    <property type="molecule type" value="Genomic_DNA"/>
</dbReference>
<organism evidence="1 2">
    <name type="scientific">Curvularia kusanoi</name>
    <name type="common">Cochliobolus kusanoi</name>
    <dbReference type="NCBI Taxonomy" id="90978"/>
    <lineage>
        <taxon>Eukaryota</taxon>
        <taxon>Fungi</taxon>
        <taxon>Dikarya</taxon>
        <taxon>Ascomycota</taxon>
        <taxon>Pezizomycotina</taxon>
        <taxon>Dothideomycetes</taxon>
        <taxon>Pleosporomycetidae</taxon>
        <taxon>Pleosporales</taxon>
        <taxon>Pleosporineae</taxon>
        <taxon>Pleosporaceae</taxon>
        <taxon>Curvularia</taxon>
    </lineage>
</organism>
<protein>
    <submittedName>
        <fullName evidence="1">Uncharacterized protein</fullName>
    </submittedName>
</protein>
<dbReference type="OrthoDB" id="3734023at2759"/>
<name>A0A9P4WCL0_CURKU</name>
<keyword evidence="2" id="KW-1185">Reference proteome</keyword>
<reference evidence="1" key="1">
    <citation type="submission" date="2019-04" db="EMBL/GenBank/DDBJ databases">
        <title>Sequencing of skin fungus with MAO and IRED activity.</title>
        <authorList>
            <person name="Marsaioli A.J."/>
            <person name="Bonatto J.M.C."/>
            <person name="Reis Junior O."/>
        </authorList>
    </citation>
    <scope>NUCLEOTIDE SEQUENCE</scope>
    <source>
        <strain evidence="1">30M1</strain>
    </source>
</reference>
<proteinExistence type="predicted"/>
<dbReference type="AlphaFoldDB" id="A0A9P4WCL0"/>
<accession>A0A9P4WCL0</accession>
<gene>
    <name evidence="1" type="ORF">E8E13_006425</name>
</gene>
<dbReference type="Proteomes" id="UP000801428">
    <property type="component" value="Unassembled WGS sequence"/>
</dbReference>
<comment type="caution">
    <text evidence="1">The sequence shown here is derived from an EMBL/GenBank/DDBJ whole genome shotgun (WGS) entry which is preliminary data.</text>
</comment>
<evidence type="ECO:0000313" key="1">
    <source>
        <dbReference type="EMBL" id="KAF3003570.1"/>
    </source>
</evidence>